<sequence length="439" mass="50500">MLKQFSASSSVKCRNCLHHIYYWRFIKNYYSRTIVLSDERKDSDDQAISSLLNKLHGNSSFNQKREDLLKHSGNHKSKKSTNAYLEALEQEEFGKHIKTNDEKKQNVNSEKKVIDGSKASRGLMSTLQTLKSKNQANVQQVPNDDFITSQPKQLKANHVFRKHFRQEKTNIIEMNDLDEKWTKYVVDKDGSIPDSIRKHLSPIEVDSDKLTEEEQIQVFSKGYSEWINPDHKQKNVLNPVGDISHLKTIKKIIEQKEESTVKEKLGLVDSISSNHAANPLDSLPSAQWQKQLVHEDLDFSSISFTGEVSNDPYEYDSYLMEDIENLEFDIEKIEQEAALYEEAKEKEIDRLLVGGDNEEDFMLSRDGTMSSSDSFGIGNMFDNQFQNIMNQKGQMNIPPNPQMIALEKSYKEFLSKSSNVANTIKEQDKSKTDKNPKRS</sequence>
<gene>
    <name evidence="3" type="ORF">NAEGRDRAFT_64662</name>
</gene>
<evidence type="ECO:0000313" key="4">
    <source>
        <dbReference type="Proteomes" id="UP000006671"/>
    </source>
</evidence>
<feature type="compositionally biased region" description="Basic and acidic residues" evidence="2">
    <location>
        <begin position="425"/>
        <end position="439"/>
    </location>
</feature>
<dbReference type="InParanoid" id="D2V741"/>
<accession>D2V741</accession>
<feature type="coiled-coil region" evidence="1">
    <location>
        <begin position="323"/>
        <end position="350"/>
    </location>
</feature>
<dbReference type="GeneID" id="8860422"/>
<dbReference type="EMBL" id="GG738855">
    <property type="protein sequence ID" value="EFC47193.1"/>
    <property type="molecule type" value="Genomic_DNA"/>
</dbReference>
<dbReference type="RefSeq" id="XP_002679937.1">
    <property type="nucleotide sequence ID" value="XM_002679891.1"/>
</dbReference>
<dbReference type="KEGG" id="ngr:NAEGRDRAFT_64662"/>
<protein>
    <submittedName>
        <fullName evidence="3">Predicted protein</fullName>
    </submittedName>
</protein>
<name>D2V741_NAEGR</name>
<dbReference type="OrthoDB" id="10409543at2759"/>
<keyword evidence="4" id="KW-1185">Reference proteome</keyword>
<proteinExistence type="predicted"/>
<evidence type="ECO:0000256" key="1">
    <source>
        <dbReference type="SAM" id="Coils"/>
    </source>
</evidence>
<dbReference type="VEuPathDB" id="AmoebaDB:NAEGRDRAFT_64662"/>
<organism evidence="4">
    <name type="scientific">Naegleria gruberi</name>
    <name type="common">Amoeba</name>
    <dbReference type="NCBI Taxonomy" id="5762"/>
    <lineage>
        <taxon>Eukaryota</taxon>
        <taxon>Discoba</taxon>
        <taxon>Heterolobosea</taxon>
        <taxon>Tetramitia</taxon>
        <taxon>Eutetramitia</taxon>
        <taxon>Vahlkampfiidae</taxon>
        <taxon>Naegleria</taxon>
    </lineage>
</organism>
<keyword evidence="1" id="KW-0175">Coiled coil</keyword>
<dbReference type="AlphaFoldDB" id="D2V741"/>
<reference evidence="3 4" key="1">
    <citation type="journal article" date="2010" name="Cell">
        <title>The genome of Naegleria gruberi illuminates early eukaryotic versatility.</title>
        <authorList>
            <person name="Fritz-Laylin L.K."/>
            <person name="Prochnik S.E."/>
            <person name="Ginger M.L."/>
            <person name="Dacks J.B."/>
            <person name="Carpenter M.L."/>
            <person name="Field M.C."/>
            <person name="Kuo A."/>
            <person name="Paredez A."/>
            <person name="Chapman J."/>
            <person name="Pham J."/>
            <person name="Shu S."/>
            <person name="Neupane R."/>
            <person name="Cipriano M."/>
            <person name="Mancuso J."/>
            <person name="Tu H."/>
            <person name="Salamov A."/>
            <person name="Lindquist E."/>
            <person name="Shapiro H."/>
            <person name="Lucas S."/>
            <person name="Grigoriev I.V."/>
            <person name="Cande W.Z."/>
            <person name="Fulton C."/>
            <person name="Rokhsar D.S."/>
            <person name="Dawson S.C."/>
        </authorList>
    </citation>
    <scope>NUCLEOTIDE SEQUENCE [LARGE SCALE GENOMIC DNA]</scope>
    <source>
        <strain evidence="3 4">NEG-M</strain>
    </source>
</reference>
<evidence type="ECO:0000256" key="2">
    <source>
        <dbReference type="SAM" id="MobiDB-lite"/>
    </source>
</evidence>
<feature type="region of interest" description="Disordered" evidence="2">
    <location>
        <begin position="419"/>
        <end position="439"/>
    </location>
</feature>
<dbReference type="Proteomes" id="UP000006671">
    <property type="component" value="Unassembled WGS sequence"/>
</dbReference>
<evidence type="ECO:0000313" key="3">
    <source>
        <dbReference type="EMBL" id="EFC47193.1"/>
    </source>
</evidence>